<accession>A0A3N4LCN7</accession>
<proteinExistence type="predicted"/>
<sequence length="71" mass="7909">MHIVEIAPLRSINHLLLCIFRFSIPLYPNFSRGATACLVGHNYQGNFNPRKQLKRVMGVFPSPLSPSKGGT</sequence>
<protein>
    <submittedName>
        <fullName evidence="1">Uncharacterized protein</fullName>
    </submittedName>
</protein>
<organism evidence="1 2">
    <name type="scientific">Terfezia boudieri ATCC MYA-4762</name>
    <dbReference type="NCBI Taxonomy" id="1051890"/>
    <lineage>
        <taxon>Eukaryota</taxon>
        <taxon>Fungi</taxon>
        <taxon>Dikarya</taxon>
        <taxon>Ascomycota</taxon>
        <taxon>Pezizomycotina</taxon>
        <taxon>Pezizomycetes</taxon>
        <taxon>Pezizales</taxon>
        <taxon>Pezizaceae</taxon>
        <taxon>Terfezia</taxon>
    </lineage>
</organism>
<dbReference type="AlphaFoldDB" id="A0A3N4LCN7"/>
<dbReference type="EMBL" id="ML121569">
    <property type="protein sequence ID" value="RPB20640.1"/>
    <property type="molecule type" value="Genomic_DNA"/>
</dbReference>
<dbReference type="Proteomes" id="UP000267821">
    <property type="component" value="Unassembled WGS sequence"/>
</dbReference>
<name>A0A3N4LCN7_9PEZI</name>
<dbReference type="InParanoid" id="A0A3N4LCN7"/>
<reference evidence="1 2" key="1">
    <citation type="journal article" date="2018" name="Nat. Ecol. Evol.">
        <title>Pezizomycetes genomes reveal the molecular basis of ectomycorrhizal truffle lifestyle.</title>
        <authorList>
            <person name="Murat C."/>
            <person name="Payen T."/>
            <person name="Noel B."/>
            <person name="Kuo A."/>
            <person name="Morin E."/>
            <person name="Chen J."/>
            <person name="Kohler A."/>
            <person name="Krizsan K."/>
            <person name="Balestrini R."/>
            <person name="Da Silva C."/>
            <person name="Montanini B."/>
            <person name="Hainaut M."/>
            <person name="Levati E."/>
            <person name="Barry K.W."/>
            <person name="Belfiori B."/>
            <person name="Cichocki N."/>
            <person name="Clum A."/>
            <person name="Dockter R.B."/>
            <person name="Fauchery L."/>
            <person name="Guy J."/>
            <person name="Iotti M."/>
            <person name="Le Tacon F."/>
            <person name="Lindquist E.A."/>
            <person name="Lipzen A."/>
            <person name="Malagnac F."/>
            <person name="Mello A."/>
            <person name="Molinier V."/>
            <person name="Miyauchi S."/>
            <person name="Poulain J."/>
            <person name="Riccioni C."/>
            <person name="Rubini A."/>
            <person name="Sitrit Y."/>
            <person name="Splivallo R."/>
            <person name="Traeger S."/>
            <person name="Wang M."/>
            <person name="Zifcakova L."/>
            <person name="Wipf D."/>
            <person name="Zambonelli A."/>
            <person name="Paolocci F."/>
            <person name="Nowrousian M."/>
            <person name="Ottonello S."/>
            <person name="Baldrian P."/>
            <person name="Spatafora J.W."/>
            <person name="Henrissat B."/>
            <person name="Nagy L.G."/>
            <person name="Aury J.M."/>
            <person name="Wincker P."/>
            <person name="Grigoriev I.V."/>
            <person name="Bonfante P."/>
            <person name="Martin F.M."/>
        </authorList>
    </citation>
    <scope>NUCLEOTIDE SEQUENCE [LARGE SCALE GENOMIC DNA]</scope>
    <source>
        <strain evidence="1 2">ATCC MYA-4762</strain>
    </source>
</reference>
<gene>
    <name evidence="1" type="ORF">L211DRAFT_511802</name>
</gene>
<evidence type="ECO:0000313" key="1">
    <source>
        <dbReference type="EMBL" id="RPB20640.1"/>
    </source>
</evidence>
<evidence type="ECO:0000313" key="2">
    <source>
        <dbReference type="Proteomes" id="UP000267821"/>
    </source>
</evidence>
<keyword evidence="2" id="KW-1185">Reference proteome</keyword>